<reference evidence="5" key="3">
    <citation type="submission" date="2024-02" db="UniProtKB">
        <authorList>
            <consortium name="WormBaseParasite"/>
        </authorList>
    </citation>
    <scope>IDENTIFICATION</scope>
    <source>
        <strain evidence="5">pt0022</strain>
    </source>
</reference>
<keyword evidence="1" id="KW-0812">Transmembrane</keyword>
<dbReference type="AlphaFoldDB" id="A0AAF5PZD5"/>
<dbReference type="PROSITE" id="PS50866">
    <property type="entry name" value="GOLD"/>
    <property type="match status" value="1"/>
</dbReference>
<dbReference type="Gene3D" id="3.40.525.10">
    <property type="entry name" value="CRAL-TRIO lipid binding domain"/>
    <property type="match status" value="1"/>
</dbReference>
<dbReference type="Gene3D" id="2.60.120.680">
    <property type="entry name" value="GOLD domain"/>
    <property type="match status" value="1"/>
</dbReference>
<dbReference type="PANTHER" id="PTHR23324">
    <property type="entry name" value="SEC14 RELATED PROTEIN"/>
    <property type="match status" value="1"/>
</dbReference>
<sequence length="402" mass="46686">MNLNEISESDRALIEQLREAIREELLLVPAYEMISVYFDGLLVGIEKSVFLFFFLFYLIIPKIKFSLRAISALELDKEDFSTLEKVSAYCDSISEPLKYIPGSLLGYDKEHNIISLQTIGHLDVRGLLPCIRNSDLYILRISETEGVMNLIRKNEKILGRQLGTVIIFDFDEISIDVLWMPAVKIVTTMLSQLQEMFPDVIRKLFLINTPTFFRMLWMLVSPCLAKHTQEKIKILGDDWKEKLKECIDEDVLYQHWGGVRKAETPFGHIRMGGKVPEKFRYDPSNDIPASKLQKLKIPAGALNFVPVVVKDSNPKRKLSWWWRIESGDIDFSIVRTNDLVNLNNDSEDDVVIWPRFRLQTLYVPESGKVSCATPGTYKLIFDNRYSRFYYKIINYQFEILED</sequence>
<evidence type="ECO:0000313" key="5">
    <source>
        <dbReference type="WBParaSite" id="mrna-Wban_07540"/>
    </source>
</evidence>
<feature type="transmembrane region" description="Helical" evidence="1">
    <location>
        <begin position="34"/>
        <end position="60"/>
    </location>
</feature>
<dbReference type="InterPro" id="IPR001251">
    <property type="entry name" value="CRAL-TRIO_dom"/>
</dbReference>
<reference evidence="4" key="2">
    <citation type="journal article" date="2016" name="Mol. Ecol.">
        <title>Population genomics of the filarial nematode parasite Wuchereria bancrofti from mosquitoes.</title>
        <authorList>
            <person name="Small S.T."/>
            <person name="Reimer L.J."/>
            <person name="Tisch D.J."/>
            <person name="King C.L."/>
            <person name="Christensen B.M."/>
            <person name="Siba P.M."/>
            <person name="Kazura J.W."/>
            <person name="Serre D."/>
            <person name="Zimmerman P.A."/>
        </authorList>
    </citation>
    <scope>NUCLEOTIDE SEQUENCE</scope>
    <source>
        <strain evidence="4">pt0022</strain>
    </source>
</reference>
<organism evidence="4 5">
    <name type="scientific">Wuchereria bancrofti</name>
    <dbReference type="NCBI Taxonomy" id="6293"/>
    <lineage>
        <taxon>Eukaryota</taxon>
        <taxon>Metazoa</taxon>
        <taxon>Ecdysozoa</taxon>
        <taxon>Nematoda</taxon>
        <taxon>Chromadorea</taxon>
        <taxon>Rhabditida</taxon>
        <taxon>Spirurina</taxon>
        <taxon>Spiruromorpha</taxon>
        <taxon>Filarioidea</taxon>
        <taxon>Onchocercidae</taxon>
        <taxon>Wuchereria</taxon>
    </lineage>
</organism>
<dbReference type="SUPFAM" id="SSF52087">
    <property type="entry name" value="CRAL/TRIO domain"/>
    <property type="match status" value="1"/>
</dbReference>
<keyword evidence="1" id="KW-1133">Transmembrane helix</keyword>
<dbReference type="CDD" id="cd00170">
    <property type="entry name" value="SEC14"/>
    <property type="match status" value="1"/>
</dbReference>
<evidence type="ECO:0000256" key="1">
    <source>
        <dbReference type="SAM" id="Phobius"/>
    </source>
</evidence>
<name>A0AAF5PZD5_WUCBA</name>
<dbReference type="PROSITE" id="PS50191">
    <property type="entry name" value="CRAL_TRIO"/>
    <property type="match status" value="1"/>
</dbReference>
<dbReference type="InterPro" id="IPR036598">
    <property type="entry name" value="GOLD_dom_sf"/>
</dbReference>
<proteinExistence type="predicted"/>
<dbReference type="PANTHER" id="PTHR23324:SF88">
    <property type="entry name" value="CRAL-TRIO DOMAIN-CONTAINING PROTEIN"/>
    <property type="match status" value="1"/>
</dbReference>
<dbReference type="InterPro" id="IPR036865">
    <property type="entry name" value="CRAL-TRIO_dom_sf"/>
</dbReference>
<dbReference type="InterPro" id="IPR051064">
    <property type="entry name" value="SEC14/CRAL-TRIO_domain"/>
</dbReference>
<evidence type="ECO:0000259" key="2">
    <source>
        <dbReference type="PROSITE" id="PS50191"/>
    </source>
</evidence>
<feature type="domain" description="CRAL-TRIO" evidence="2">
    <location>
        <begin position="92"/>
        <end position="264"/>
    </location>
</feature>
<accession>A0AAF5PZD5</accession>
<dbReference type="SMART" id="SM00516">
    <property type="entry name" value="SEC14"/>
    <property type="match status" value="1"/>
</dbReference>
<dbReference type="GO" id="GO:0005737">
    <property type="term" value="C:cytoplasm"/>
    <property type="evidence" value="ECO:0007669"/>
    <property type="project" value="TreeGrafter"/>
</dbReference>
<feature type="domain" description="GOLD" evidence="3">
    <location>
        <begin position="244"/>
        <end position="399"/>
    </location>
</feature>
<reference evidence="4" key="1">
    <citation type="submission" date="2015-03" db="EMBL/GenBank/DDBJ databases">
        <title>Wuchereria bancrofti Genome Sequencing Papua New Guinea Strain.</title>
        <authorList>
            <person name="Small S.T."/>
            <person name="Serre D."/>
            <person name="Zimmerman P.A."/>
        </authorList>
    </citation>
    <scope>NUCLEOTIDE SEQUENCE [LARGE SCALE GENOMIC DNA]</scope>
    <source>
        <strain evidence="4">pt0022</strain>
    </source>
</reference>
<dbReference type="Proteomes" id="UP000093561">
    <property type="component" value="Unassembled WGS sequence"/>
</dbReference>
<evidence type="ECO:0000259" key="3">
    <source>
        <dbReference type="PROSITE" id="PS50866"/>
    </source>
</evidence>
<protein>
    <submittedName>
        <fullName evidence="5">CRAL-TRIO domain-containing protein</fullName>
    </submittedName>
</protein>
<dbReference type="WBParaSite" id="mrna-Wban_07540">
    <property type="protein sequence ID" value="mrna-Wban_07540"/>
    <property type="gene ID" value="Wban_07540"/>
</dbReference>
<keyword evidence="1" id="KW-0472">Membrane</keyword>
<evidence type="ECO:0000313" key="4">
    <source>
        <dbReference type="Proteomes" id="UP000093561"/>
    </source>
</evidence>
<dbReference type="Pfam" id="PF00650">
    <property type="entry name" value="CRAL_TRIO"/>
    <property type="match status" value="1"/>
</dbReference>
<dbReference type="InterPro" id="IPR009038">
    <property type="entry name" value="GOLD_dom"/>
</dbReference>
<dbReference type="SUPFAM" id="SSF101576">
    <property type="entry name" value="Supernatant protein factor (SPF), C-terminal domain"/>
    <property type="match status" value="1"/>
</dbReference>